<dbReference type="SUPFAM" id="SSF51069">
    <property type="entry name" value="Carbonic anhydrase"/>
    <property type="match status" value="1"/>
</dbReference>
<organism evidence="11 12">
    <name type="scientific">Chrysodeixis includens</name>
    <name type="common">Soybean looper</name>
    <name type="synonym">Pseudoplusia includens</name>
    <dbReference type="NCBI Taxonomy" id="689277"/>
    <lineage>
        <taxon>Eukaryota</taxon>
        <taxon>Metazoa</taxon>
        <taxon>Ecdysozoa</taxon>
        <taxon>Arthropoda</taxon>
        <taxon>Hexapoda</taxon>
        <taxon>Insecta</taxon>
        <taxon>Pterygota</taxon>
        <taxon>Neoptera</taxon>
        <taxon>Endopterygota</taxon>
        <taxon>Lepidoptera</taxon>
        <taxon>Glossata</taxon>
        <taxon>Ditrysia</taxon>
        <taxon>Noctuoidea</taxon>
        <taxon>Noctuidae</taxon>
        <taxon>Plusiinae</taxon>
        <taxon>Chrysodeixis</taxon>
    </lineage>
</organism>
<dbReference type="PANTHER" id="PTHR18952">
    <property type="entry name" value="CARBONIC ANHYDRASE"/>
    <property type="match status" value="1"/>
</dbReference>
<keyword evidence="5 8" id="KW-0862">Zinc</keyword>
<dbReference type="Pfam" id="PF00194">
    <property type="entry name" value="Carb_anhydrase"/>
    <property type="match status" value="1"/>
</dbReference>
<dbReference type="PROSITE" id="PS51144">
    <property type="entry name" value="ALPHA_CA_2"/>
    <property type="match status" value="1"/>
</dbReference>
<evidence type="ECO:0000256" key="1">
    <source>
        <dbReference type="ARBA" id="ARBA00001947"/>
    </source>
</evidence>
<comment type="function">
    <text evidence="8">Reversible hydration of carbon dioxide.</text>
</comment>
<dbReference type="GO" id="GO:0004089">
    <property type="term" value="F:carbonate dehydratase activity"/>
    <property type="evidence" value="ECO:0007669"/>
    <property type="project" value="UniProtKB-UniRule"/>
</dbReference>
<dbReference type="InterPro" id="IPR023561">
    <property type="entry name" value="Carbonic_anhydrase_a-class"/>
</dbReference>
<dbReference type="EC" id="4.2.1.1" evidence="3 8"/>
<proteinExistence type="inferred from homology"/>
<evidence type="ECO:0000256" key="8">
    <source>
        <dbReference type="RuleBase" id="RU367011"/>
    </source>
</evidence>
<evidence type="ECO:0000313" key="11">
    <source>
        <dbReference type="EMBL" id="CAH0592339.1"/>
    </source>
</evidence>
<evidence type="ECO:0000256" key="4">
    <source>
        <dbReference type="ARBA" id="ARBA00022723"/>
    </source>
</evidence>
<keyword evidence="12" id="KW-1185">Reference proteome</keyword>
<dbReference type="Proteomes" id="UP001154114">
    <property type="component" value="Chromosome 2"/>
</dbReference>
<evidence type="ECO:0000256" key="6">
    <source>
        <dbReference type="ARBA" id="ARBA00023239"/>
    </source>
</evidence>
<dbReference type="GO" id="GO:0008270">
    <property type="term" value="F:zinc ion binding"/>
    <property type="evidence" value="ECO:0007669"/>
    <property type="project" value="UniProtKB-UniRule"/>
</dbReference>
<feature type="region of interest" description="Disordered" evidence="9">
    <location>
        <begin position="13"/>
        <end position="90"/>
    </location>
</feature>
<evidence type="ECO:0000256" key="9">
    <source>
        <dbReference type="SAM" id="MobiDB-lite"/>
    </source>
</evidence>
<accession>A0A9P0BUN4</accession>
<dbReference type="GO" id="GO:0005737">
    <property type="term" value="C:cytoplasm"/>
    <property type="evidence" value="ECO:0007669"/>
    <property type="project" value="TreeGrafter"/>
</dbReference>
<dbReference type="Gene3D" id="3.10.200.10">
    <property type="entry name" value="Alpha carbonic anhydrase"/>
    <property type="match status" value="1"/>
</dbReference>
<evidence type="ECO:0000256" key="3">
    <source>
        <dbReference type="ARBA" id="ARBA00012925"/>
    </source>
</evidence>
<dbReference type="InterPro" id="IPR018338">
    <property type="entry name" value="Carbonic_anhydrase_a-class_CS"/>
</dbReference>
<feature type="domain" description="Alpha-carbonic anhydrase" evidence="10">
    <location>
        <begin position="120"/>
        <end position="379"/>
    </location>
</feature>
<dbReference type="InterPro" id="IPR001148">
    <property type="entry name" value="CA_dom"/>
</dbReference>
<dbReference type="AlphaFoldDB" id="A0A9P0BUN4"/>
<dbReference type="PROSITE" id="PS00162">
    <property type="entry name" value="ALPHA_CA_1"/>
    <property type="match status" value="1"/>
</dbReference>
<keyword evidence="6 8" id="KW-0456">Lyase</keyword>
<evidence type="ECO:0000256" key="7">
    <source>
        <dbReference type="ARBA" id="ARBA00048348"/>
    </source>
</evidence>
<protein>
    <recommendedName>
        <fullName evidence="3 8">Carbonic anhydrase</fullName>
        <ecNumber evidence="3 8">4.2.1.1</ecNumber>
    </recommendedName>
</protein>
<comment type="similarity">
    <text evidence="2 8">Belongs to the alpha-carbonic anhydrase family.</text>
</comment>
<gene>
    <name evidence="11" type="ORF">CINC_LOCUS5562</name>
</gene>
<evidence type="ECO:0000256" key="2">
    <source>
        <dbReference type="ARBA" id="ARBA00010718"/>
    </source>
</evidence>
<dbReference type="SMART" id="SM01057">
    <property type="entry name" value="Carb_anhydrase"/>
    <property type="match status" value="1"/>
</dbReference>
<sequence length="382" mass="42121">MCNYEWCVESHRGVGGAARAGGRRARSGPAERARASASRPATSRARPAPAPAAAQRRTDGLSIKTTRREHSHAVTTQPRSLVHSADTRHTQARETLYPRLASRKEVIITSDYISAAMAENDWGYSCENGPATWTEKFPEARGARQSPVDIDTSRASSGGSAPPLKWRYSVNHPRSVVNPGYCWRVDENGYDSELRGGPLGSDVYKLQQWHCHWGAVNGEGSEHTVDGRSFSGELHLVHWNTTKYNSFSEAAGQPDGLAVLGVLLMCGKKHDELDKVIRLLPFITHKNDKVTLSDSLDPVKLLPPHNAYWTYPGSLTTPPCTESVTWILFKEPVQVSADQLASMRKLKCGEASCGVEAMEVLHNYRPTLPLGNRELRDYSHGN</sequence>
<evidence type="ECO:0000256" key="5">
    <source>
        <dbReference type="ARBA" id="ARBA00022833"/>
    </source>
</evidence>
<keyword evidence="4 8" id="KW-0479">Metal-binding</keyword>
<dbReference type="PANTHER" id="PTHR18952:SF141">
    <property type="entry name" value="CARBONIC ANHYDRASE"/>
    <property type="match status" value="1"/>
</dbReference>
<reference evidence="11" key="1">
    <citation type="submission" date="2021-12" db="EMBL/GenBank/DDBJ databases">
        <authorList>
            <person name="King R."/>
        </authorList>
    </citation>
    <scope>NUCLEOTIDE SEQUENCE</scope>
</reference>
<dbReference type="OrthoDB" id="429145at2759"/>
<comment type="cofactor">
    <cofactor evidence="1 8">
        <name>Zn(2+)</name>
        <dbReference type="ChEBI" id="CHEBI:29105"/>
    </cofactor>
</comment>
<comment type="catalytic activity">
    <reaction evidence="7 8">
        <text>hydrogencarbonate + H(+) = CO2 + H2O</text>
        <dbReference type="Rhea" id="RHEA:10748"/>
        <dbReference type="ChEBI" id="CHEBI:15377"/>
        <dbReference type="ChEBI" id="CHEBI:15378"/>
        <dbReference type="ChEBI" id="CHEBI:16526"/>
        <dbReference type="ChEBI" id="CHEBI:17544"/>
        <dbReference type="EC" id="4.2.1.1"/>
    </reaction>
</comment>
<evidence type="ECO:0000313" key="12">
    <source>
        <dbReference type="Proteomes" id="UP001154114"/>
    </source>
</evidence>
<name>A0A9P0BUN4_CHRIL</name>
<evidence type="ECO:0000259" key="10">
    <source>
        <dbReference type="PROSITE" id="PS51144"/>
    </source>
</evidence>
<dbReference type="InterPro" id="IPR036398">
    <property type="entry name" value="CA_dom_sf"/>
</dbReference>
<feature type="compositionally biased region" description="Low complexity" evidence="9">
    <location>
        <begin position="35"/>
        <end position="55"/>
    </location>
</feature>
<feature type="region of interest" description="Disordered" evidence="9">
    <location>
        <begin position="139"/>
        <end position="161"/>
    </location>
</feature>
<dbReference type="EMBL" id="LR824005">
    <property type="protein sequence ID" value="CAH0592339.1"/>
    <property type="molecule type" value="Genomic_DNA"/>
</dbReference>